<feature type="coiled-coil region" evidence="2">
    <location>
        <begin position="14"/>
        <end position="48"/>
    </location>
</feature>
<sequence length="833" mass="92483">MVSHGEYVAVCDILDWHKRLLSNARKENKRLNDTLRRERRDRANAISKAVAAARVISVKEKGVVPHPVRALIRDWSIVCNVPSKKLFPAIRIFCHTFGLTLRGTFSHGLVGLCITEGGLGSRLQVAVAVKDAVGITLSSDGTTHRGQNFNAHHITCKSADGAVRTYNAGVKRVPSKTAEVAFGTWQSLTEDMWELLKTAIPGSAEQMTAAIFLSAVCGTTGDHAADQRKLNRLIMLWKQSVDRLQRGRDAIGELPTLEYALLVSEVQITRMEAIGGSAAWEALSEEARQAHIREGLDEVAIRMGWERFNDLDPQTQASVDFFYHFGCEMHKELNTVVAGNKALQEFWAKTGYTAPMKLVNQDNSVAAASGSAALKQRAERVSQSGGAKVASMLGSLFRHKNPNKGYQRQFNSWMSIEVYGSQPDERYRTIEFPDVGRARFQMTCAAAGFTLLHLGLIRRFLELMRDVKDTPGFNHFEANVYAALHDAPTLTEFACLALYALAVTVPYVAQVRRPGINALDLAPMHEKIRFHCGMLARRPQLLTEGDPNSSHVDAAFDGEPYRDVAVVHAIHRLHQDQQLPHLNEAFSAFLRGAEAGWDHFTPEFKDGSVLATASAKDLARSHAQPTNDRAEGALGGKKRYAQHKAHATDSTVESALSYNENGTGEFMARQSKETLDNLRPLARQVEKANRRNPAALGEVAHLEEKAAENVENARVRTQRANEARAALEQRLAEHEPRRIMTSDQITAKLTVKILDAEVEWHRHRGLPADHPAKISTIKKRLKTKPQKIAALKRALDALNGVQGPEENQEDGEVEPQEEQLDEMDVDDFFEEDS</sequence>
<protein>
    <submittedName>
        <fullName evidence="4">Uncharacterized protein</fullName>
    </submittedName>
</protein>
<dbReference type="OMA" id="HITCKSA"/>
<dbReference type="InterPro" id="IPR022894">
    <property type="entry name" value="Oligoribonuclease"/>
</dbReference>
<feature type="compositionally biased region" description="Acidic residues" evidence="3">
    <location>
        <begin position="806"/>
        <end position="833"/>
    </location>
</feature>
<evidence type="ECO:0000256" key="1">
    <source>
        <dbReference type="ARBA" id="ARBA00022722"/>
    </source>
</evidence>
<dbReference type="GO" id="GO:0000175">
    <property type="term" value="F:3'-5'-RNA exonuclease activity"/>
    <property type="evidence" value="ECO:0007669"/>
    <property type="project" value="InterPro"/>
</dbReference>
<dbReference type="eggNOG" id="ENOG502SI1J">
    <property type="taxonomic scope" value="Eukaryota"/>
</dbReference>
<dbReference type="Proteomes" id="UP000006514">
    <property type="component" value="Unassembled WGS sequence"/>
</dbReference>
<dbReference type="AlphaFoldDB" id="J0D2A9"/>
<keyword evidence="2" id="KW-0175">Coiled coil</keyword>
<dbReference type="KEGG" id="adl:AURDEDRAFT_178151"/>
<feature type="region of interest" description="Disordered" evidence="3">
    <location>
        <begin position="618"/>
        <end position="652"/>
    </location>
</feature>
<evidence type="ECO:0000256" key="2">
    <source>
        <dbReference type="SAM" id="Coils"/>
    </source>
</evidence>
<accession>J0D2A9</accession>
<evidence type="ECO:0000313" key="4">
    <source>
        <dbReference type="EMBL" id="EJD32752.1"/>
    </source>
</evidence>
<name>J0D2A9_AURST</name>
<evidence type="ECO:0000313" key="5">
    <source>
        <dbReference type="Proteomes" id="UP000006514"/>
    </source>
</evidence>
<keyword evidence="5" id="KW-1185">Reference proteome</keyword>
<dbReference type="EMBL" id="JH688683">
    <property type="protein sequence ID" value="EJD32752.1"/>
    <property type="molecule type" value="Genomic_DNA"/>
</dbReference>
<feature type="compositionally biased region" description="Basic residues" evidence="3">
    <location>
        <begin position="636"/>
        <end position="645"/>
    </location>
</feature>
<dbReference type="PANTHER" id="PTHR11046">
    <property type="entry name" value="OLIGORIBONUCLEASE, MITOCHONDRIAL"/>
    <property type="match status" value="1"/>
</dbReference>
<dbReference type="PANTHER" id="PTHR11046:SF25">
    <property type="match status" value="1"/>
</dbReference>
<dbReference type="InParanoid" id="J0D2A9"/>
<feature type="region of interest" description="Disordered" evidence="3">
    <location>
        <begin position="796"/>
        <end position="833"/>
    </location>
</feature>
<reference evidence="5" key="1">
    <citation type="journal article" date="2012" name="Science">
        <title>The Paleozoic origin of enzymatic lignin decomposition reconstructed from 31 fungal genomes.</title>
        <authorList>
            <person name="Floudas D."/>
            <person name="Binder M."/>
            <person name="Riley R."/>
            <person name="Barry K."/>
            <person name="Blanchette R.A."/>
            <person name="Henrissat B."/>
            <person name="Martinez A.T."/>
            <person name="Otillar R."/>
            <person name="Spatafora J.W."/>
            <person name="Yadav J.S."/>
            <person name="Aerts A."/>
            <person name="Benoit I."/>
            <person name="Boyd A."/>
            <person name="Carlson A."/>
            <person name="Copeland A."/>
            <person name="Coutinho P.M."/>
            <person name="de Vries R.P."/>
            <person name="Ferreira P."/>
            <person name="Findley K."/>
            <person name="Foster B."/>
            <person name="Gaskell J."/>
            <person name="Glotzer D."/>
            <person name="Gorecki P."/>
            <person name="Heitman J."/>
            <person name="Hesse C."/>
            <person name="Hori C."/>
            <person name="Igarashi K."/>
            <person name="Jurgens J.A."/>
            <person name="Kallen N."/>
            <person name="Kersten P."/>
            <person name="Kohler A."/>
            <person name="Kuees U."/>
            <person name="Kumar T.K.A."/>
            <person name="Kuo A."/>
            <person name="LaButti K."/>
            <person name="Larrondo L.F."/>
            <person name="Lindquist E."/>
            <person name="Ling A."/>
            <person name="Lombard V."/>
            <person name="Lucas S."/>
            <person name="Lundell T."/>
            <person name="Martin R."/>
            <person name="McLaughlin D.J."/>
            <person name="Morgenstern I."/>
            <person name="Morin E."/>
            <person name="Murat C."/>
            <person name="Nagy L.G."/>
            <person name="Nolan M."/>
            <person name="Ohm R.A."/>
            <person name="Patyshakuliyeva A."/>
            <person name="Rokas A."/>
            <person name="Ruiz-Duenas F.J."/>
            <person name="Sabat G."/>
            <person name="Salamov A."/>
            <person name="Samejima M."/>
            <person name="Schmutz J."/>
            <person name="Slot J.C."/>
            <person name="St John F."/>
            <person name="Stenlid J."/>
            <person name="Sun H."/>
            <person name="Sun S."/>
            <person name="Syed K."/>
            <person name="Tsang A."/>
            <person name="Wiebenga A."/>
            <person name="Young D."/>
            <person name="Pisabarro A."/>
            <person name="Eastwood D.C."/>
            <person name="Martin F."/>
            <person name="Cullen D."/>
            <person name="Grigoriev I.V."/>
            <person name="Hibbett D.S."/>
        </authorList>
    </citation>
    <scope>NUCLEOTIDE SEQUENCE [LARGE SCALE GENOMIC DNA]</scope>
    <source>
        <strain evidence="5">TFB10046</strain>
    </source>
</reference>
<feature type="coiled-coil region" evidence="2">
    <location>
        <begin position="685"/>
        <end position="730"/>
    </location>
</feature>
<keyword evidence="1" id="KW-0378">Hydrolase</keyword>
<organism evidence="4 5">
    <name type="scientific">Auricularia subglabra (strain TFB-10046 / SS5)</name>
    <name type="common">White-rot fungus</name>
    <name type="synonym">Auricularia delicata (strain TFB10046)</name>
    <dbReference type="NCBI Taxonomy" id="717982"/>
    <lineage>
        <taxon>Eukaryota</taxon>
        <taxon>Fungi</taxon>
        <taxon>Dikarya</taxon>
        <taxon>Basidiomycota</taxon>
        <taxon>Agaricomycotina</taxon>
        <taxon>Agaricomycetes</taxon>
        <taxon>Auriculariales</taxon>
        <taxon>Auriculariaceae</taxon>
        <taxon>Auricularia</taxon>
    </lineage>
</organism>
<proteinExistence type="predicted"/>
<gene>
    <name evidence="4" type="ORF">AURDEDRAFT_178151</name>
</gene>
<dbReference type="OrthoDB" id="3236156at2759"/>
<evidence type="ECO:0000256" key="3">
    <source>
        <dbReference type="SAM" id="MobiDB-lite"/>
    </source>
</evidence>
<keyword evidence="1" id="KW-0540">Nuclease</keyword>